<proteinExistence type="predicted"/>
<dbReference type="InterPro" id="IPR011990">
    <property type="entry name" value="TPR-like_helical_dom_sf"/>
</dbReference>
<organism evidence="2">
    <name type="scientific">Roseihalotalea indica</name>
    <dbReference type="NCBI Taxonomy" id="2867963"/>
    <lineage>
        <taxon>Bacteria</taxon>
        <taxon>Pseudomonadati</taxon>
        <taxon>Bacteroidota</taxon>
        <taxon>Cytophagia</taxon>
        <taxon>Cytophagales</taxon>
        <taxon>Catalimonadaceae</taxon>
        <taxon>Roseihalotalea</taxon>
    </lineage>
</organism>
<feature type="chain" id="PRO_5041246638" description="Tetratricopeptide repeat protein" evidence="1">
    <location>
        <begin position="20"/>
        <end position="431"/>
    </location>
</feature>
<name>A0AA49GK68_9BACT</name>
<sequence>MKLLCFFASSYFIINVSLAQNSPNWPADTAQAQRMWALYTDAIRNKNYQEALEPFQWLDEKAPDLSPAFYIQGEKMFKGLVDNTSEPSQKKAYQQQELALYDQRIRHFHDEEAVMNRKAYAAYQYYRDKPDQYEALLKIFEEAFQTCQQQFSEANLVAYMDVMRRYRAADGENLTDEGILQRYDQISQALQQKGSDGQEEKQAVIDKMLIATVALDCNTIQDKFGQPFLRDTTRIDRANKVVALALAYQCSSSPFFLTALRVVHQNTPSIGTAKTLAKLNEAQGDQAAAERYWKEAINLTKDPSEEATLWYALAQHYQRHSFKTQARNAARKVIQLDASNKDAYKLIGDLYFFSFDDCKQGKKHTQDRAVYWAAYQWYRKAGRNDLMAEAQQQFPTIDQIFQEGLEEGGSLQVGCWINEEVTVLRRPSPSL</sequence>
<dbReference type="EMBL" id="CP120682">
    <property type="protein sequence ID" value="WKN35254.1"/>
    <property type="molecule type" value="Genomic_DNA"/>
</dbReference>
<evidence type="ECO:0000256" key="1">
    <source>
        <dbReference type="SAM" id="SignalP"/>
    </source>
</evidence>
<feature type="signal peptide" evidence="1">
    <location>
        <begin position="1"/>
        <end position="19"/>
    </location>
</feature>
<dbReference type="SUPFAM" id="SSF48452">
    <property type="entry name" value="TPR-like"/>
    <property type="match status" value="1"/>
</dbReference>
<evidence type="ECO:0008006" key="3">
    <source>
        <dbReference type="Google" id="ProtNLM"/>
    </source>
</evidence>
<accession>A0AA49GK68</accession>
<gene>
    <name evidence="2" type="ORF">K4G66_23020</name>
</gene>
<protein>
    <recommendedName>
        <fullName evidence="3">Tetratricopeptide repeat protein</fullName>
    </recommendedName>
</protein>
<dbReference type="AlphaFoldDB" id="A0AA49GK68"/>
<reference evidence="2" key="1">
    <citation type="journal article" date="2023" name="Comput. Struct. Biotechnol. J.">
        <title>Discovery of a novel marine Bacteroidetes with a rich repertoire of carbohydrate-active enzymes.</title>
        <authorList>
            <person name="Chen B."/>
            <person name="Liu G."/>
            <person name="Chen Q."/>
            <person name="Wang H."/>
            <person name="Liu L."/>
            <person name="Tang K."/>
        </authorList>
    </citation>
    <scope>NUCLEOTIDE SEQUENCE</scope>
    <source>
        <strain evidence="2">TK19036</strain>
    </source>
</reference>
<keyword evidence="1" id="KW-0732">Signal</keyword>
<evidence type="ECO:0000313" key="2">
    <source>
        <dbReference type="EMBL" id="WKN35254.1"/>
    </source>
</evidence>
<reference evidence="2" key="2">
    <citation type="journal article" date="2024" name="Antonie Van Leeuwenhoek">
        <title>Roseihalotalea indica gen. nov., sp. nov., a halophilic Bacteroidetes from mesopelagic Southwest Indian Ocean with higher carbohydrate metabolic potential.</title>
        <authorList>
            <person name="Chen B."/>
            <person name="Zhang M."/>
            <person name="Lin D."/>
            <person name="Ye J."/>
            <person name="Tang K."/>
        </authorList>
    </citation>
    <scope>NUCLEOTIDE SEQUENCE</scope>
    <source>
        <strain evidence="2">TK19036</strain>
    </source>
</reference>
<dbReference type="Gene3D" id="1.25.40.10">
    <property type="entry name" value="Tetratricopeptide repeat domain"/>
    <property type="match status" value="1"/>
</dbReference>